<dbReference type="EMBL" id="UINC01001409">
    <property type="protein sequence ID" value="SUZ79993.1"/>
    <property type="molecule type" value="Genomic_DNA"/>
</dbReference>
<proteinExistence type="inferred from homology"/>
<keyword evidence="5" id="KW-0378">Hydrolase</keyword>
<dbReference type="PANTHER" id="PTHR42693">
    <property type="entry name" value="ARYLSULFATASE FAMILY MEMBER"/>
    <property type="match status" value="1"/>
</dbReference>
<dbReference type="PANTHER" id="PTHR42693:SF42">
    <property type="entry name" value="ARYLSULFATASE G"/>
    <property type="match status" value="1"/>
</dbReference>
<dbReference type="GO" id="GO:0004065">
    <property type="term" value="F:arylsulfatase activity"/>
    <property type="evidence" value="ECO:0007669"/>
    <property type="project" value="TreeGrafter"/>
</dbReference>
<evidence type="ECO:0000256" key="3">
    <source>
        <dbReference type="ARBA" id="ARBA00022723"/>
    </source>
</evidence>
<name>A0A381QR05_9ZZZZ</name>
<feature type="domain" description="Sulfatase N-terminal" evidence="7">
    <location>
        <begin position="26"/>
        <end position="338"/>
    </location>
</feature>
<dbReference type="InterPro" id="IPR000917">
    <property type="entry name" value="Sulfatase_N"/>
</dbReference>
<dbReference type="CDD" id="cd16144">
    <property type="entry name" value="ARS_like"/>
    <property type="match status" value="1"/>
</dbReference>
<evidence type="ECO:0000256" key="4">
    <source>
        <dbReference type="ARBA" id="ARBA00022729"/>
    </source>
</evidence>
<comment type="similarity">
    <text evidence="2">Belongs to the sulfatase family.</text>
</comment>
<evidence type="ECO:0000256" key="5">
    <source>
        <dbReference type="ARBA" id="ARBA00022801"/>
    </source>
</evidence>
<keyword evidence="4" id="KW-0732">Signal</keyword>
<dbReference type="InterPro" id="IPR050738">
    <property type="entry name" value="Sulfatase"/>
</dbReference>
<keyword evidence="6" id="KW-0106">Calcium</keyword>
<evidence type="ECO:0000256" key="1">
    <source>
        <dbReference type="ARBA" id="ARBA00001913"/>
    </source>
</evidence>
<accession>A0A381QR05</accession>
<dbReference type="PROSITE" id="PS51257">
    <property type="entry name" value="PROKAR_LIPOPROTEIN"/>
    <property type="match status" value="1"/>
</dbReference>
<dbReference type="Pfam" id="PF00884">
    <property type="entry name" value="Sulfatase"/>
    <property type="match status" value="1"/>
</dbReference>
<dbReference type="GO" id="GO:0046872">
    <property type="term" value="F:metal ion binding"/>
    <property type="evidence" value="ECO:0007669"/>
    <property type="project" value="UniProtKB-KW"/>
</dbReference>
<comment type="cofactor">
    <cofactor evidence="1">
        <name>Ca(2+)</name>
        <dbReference type="ChEBI" id="CHEBI:29108"/>
    </cofactor>
</comment>
<evidence type="ECO:0000313" key="8">
    <source>
        <dbReference type="EMBL" id="SUZ79993.1"/>
    </source>
</evidence>
<evidence type="ECO:0000256" key="2">
    <source>
        <dbReference type="ARBA" id="ARBA00008779"/>
    </source>
</evidence>
<protein>
    <recommendedName>
        <fullName evidence="7">Sulfatase N-terminal domain-containing protein</fullName>
    </recommendedName>
</protein>
<evidence type="ECO:0000259" key="7">
    <source>
        <dbReference type="Pfam" id="PF00884"/>
    </source>
</evidence>
<keyword evidence="3" id="KW-0479">Metal-binding</keyword>
<reference evidence="8" key="1">
    <citation type="submission" date="2018-05" db="EMBL/GenBank/DDBJ databases">
        <authorList>
            <person name="Lanie J.A."/>
            <person name="Ng W.-L."/>
            <person name="Kazmierczak K.M."/>
            <person name="Andrzejewski T.M."/>
            <person name="Davidsen T.M."/>
            <person name="Wayne K.J."/>
            <person name="Tettelin H."/>
            <person name="Glass J.I."/>
            <person name="Rusch D."/>
            <person name="Podicherti R."/>
            <person name="Tsui H.-C.T."/>
            <person name="Winkler M.E."/>
        </authorList>
    </citation>
    <scope>NUCLEOTIDE SEQUENCE</scope>
</reference>
<dbReference type="InterPro" id="IPR017850">
    <property type="entry name" value="Alkaline_phosphatase_core_sf"/>
</dbReference>
<dbReference type="Gene3D" id="3.40.720.10">
    <property type="entry name" value="Alkaline Phosphatase, subunit A"/>
    <property type="match status" value="1"/>
</dbReference>
<evidence type="ECO:0000256" key="6">
    <source>
        <dbReference type="ARBA" id="ARBA00022837"/>
    </source>
</evidence>
<sequence length="486" mass="55517">MRKILILLFISLFISCQTIENKNENPNIVLIVVDDLGWTDVSYMGSKYYETPNIDKLSRSGMTFYNGYASAANCAPSRATMLSGRYHTSHGIYTVGNSDRGNKKTRKIIPTKNNTILDLKYFLIPEMLKNEGYVTGHFGKWHLGPEGFFPEDNGFDINVGGNKSGGSGGYFSPYVNPNLDDGPKGEYLTDRIGNEAVNFINKYQNEKFFAYVPFYSVHTPIQSKKEYQEKYLNKGGDENHNRADYAGMIESLDENIGRILNKIEELNLSENTLIIFTSDNGGIRAISNQFPLKAGKGSYYEGGIKVPLIFSWKGKIKEESESYERVSNIDFFPTIKKIIGHKNKTLQLDGVDLNPIFKGRSIKGRSLFFHFPIYLQAYNVHLDNGSDPIFRTRPGSVIIKDDWKLHHYFENDRIELYNIKEDISESNDLSIINPKKTKELFDDLNEWRKTNNAPMPLEKNPDYNQRFVDSINFLIINKKIAGRINN</sequence>
<dbReference type="Gene3D" id="3.30.1120.10">
    <property type="match status" value="1"/>
</dbReference>
<gene>
    <name evidence="8" type="ORF">METZ01_LOCUS32847</name>
</gene>
<organism evidence="8">
    <name type="scientific">marine metagenome</name>
    <dbReference type="NCBI Taxonomy" id="408172"/>
    <lineage>
        <taxon>unclassified sequences</taxon>
        <taxon>metagenomes</taxon>
        <taxon>ecological metagenomes</taxon>
    </lineage>
</organism>
<dbReference type="AlphaFoldDB" id="A0A381QR05"/>
<dbReference type="SUPFAM" id="SSF53649">
    <property type="entry name" value="Alkaline phosphatase-like"/>
    <property type="match status" value="1"/>
</dbReference>